<dbReference type="RefSeq" id="WP_260975437.1">
    <property type="nucleotide sequence ID" value="NZ_JAOANI010000014.1"/>
</dbReference>
<keyword evidence="2 4" id="KW-0442">Lipid degradation</keyword>
<evidence type="ECO:0000256" key="3">
    <source>
        <dbReference type="ARBA" id="ARBA00023098"/>
    </source>
</evidence>
<proteinExistence type="predicted"/>
<gene>
    <name evidence="6" type="ORF">NYR02_05795</name>
</gene>
<organism evidence="6 7">
    <name type="scientific">Thalassolituus pacificus</name>
    <dbReference type="NCBI Taxonomy" id="2975440"/>
    <lineage>
        <taxon>Bacteria</taxon>
        <taxon>Pseudomonadati</taxon>
        <taxon>Pseudomonadota</taxon>
        <taxon>Gammaproteobacteria</taxon>
        <taxon>Oceanospirillales</taxon>
        <taxon>Oceanospirillaceae</taxon>
        <taxon>Thalassolituus</taxon>
    </lineage>
</organism>
<comment type="caution">
    <text evidence="6">The sequence shown here is derived from an EMBL/GenBank/DDBJ whole genome shotgun (WGS) entry which is preliminary data.</text>
</comment>
<evidence type="ECO:0000313" key="7">
    <source>
        <dbReference type="Proteomes" id="UP001147830"/>
    </source>
</evidence>
<accession>A0A9X3AFC7</accession>
<sequence length="306" mass="33432">MKKTVALALGSGAARGYTHIGVIDALEARGYDIVMVSGCSMGAVVGGFYCAGQLDVYRDWVCGLKYLDVLKLVDLSLLSGGVIRGDRVFNIISEMLNGRNIEELPIPFTAVATDLTNKKEIWFQRGSLQDAVRASAAIPSLLSPVANNGRLLVDGAVLNPLPITPCVSAHADFIIAVDLNAEVPVPKELVIDPENERKEKQDWFNTLVDKASQWFENKNNARKEANDSLGKLDILNQVFEVMSASLTQYKIAGYPPDLLIKIPLNCCEVYEFYRAEEMIALGRNIADQALDAFEAGNSSLYGQRMG</sequence>
<feature type="short sequence motif" description="DGA/G" evidence="4">
    <location>
        <begin position="154"/>
        <end position="156"/>
    </location>
</feature>
<feature type="short sequence motif" description="GXSXG" evidence="4">
    <location>
        <begin position="38"/>
        <end position="42"/>
    </location>
</feature>
<dbReference type="Gene3D" id="3.40.1090.10">
    <property type="entry name" value="Cytosolic phospholipase A2 catalytic domain"/>
    <property type="match status" value="2"/>
</dbReference>
<reference evidence="6" key="2">
    <citation type="submission" date="2022-08" db="EMBL/GenBank/DDBJ databases">
        <authorList>
            <person name="Dong C."/>
        </authorList>
    </citation>
    <scope>NUCLEOTIDE SEQUENCE</scope>
    <source>
        <strain evidence="6">59MF3M-4</strain>
    </source>
</reference>
<dbReference type="PANTHER" id="PTHR14226">
    <property type="entry name" value="NEUROPATHY TARGET ESTERASE/SWISS CHEESE D.MELANOGASTER"/>
    <property type="match status" value="1"/>
</dbReference>
<dbReference type="InterPro" id="IPR016035">
    <property type="entry name" value="Acyl_Trfase/lysoPLipase"/>
</dbReference>
<evidence type="ECO:0000256" key="1">
    <source>
        <dbReference type="ARBA" id="ARBA00022801"/>
    </source>
</evidence>
<feature type="active site" description="Proton acceptor" evidence="4">
    <location>
        <position position="154"/>
    </location>
</feature>
<dbReference type="PANTHER" id="PTHR14226:SF76">
    <property type="entry name" value="NTE FAMILY PROTEIN RSSA"/>
    <property type="match status" value="1"/>
</dbReference>
<dbReference type="GO" id="GO:0016042">
    <property type="term" value="P:lipid catabolic process"/>
    <property type="evidence" value="ECO:0007669"/>
    <property type="project" value="UniProtKB-UniRule"/>
</dbReference>
<reference evidence="6" key="1">
    <citation type="journal article" date="2022" name="Front. Microbiol.">
        <title>Genome-based taxonomic rearrangement of Oceanobacter-related bacteria including the description of Thalassolituus hydrocarbonoclasticus sp. nov. and Thalassolituus pacificus sp. nov. and emended description of the genus Thalassolituus.</title>
        <authorList>
            <person name="Dong C."/>
            <person name="Wei L."/>
            <person name="Wang J."/>
            <person name="Lai Q."/>
            <person name="Huang Z."/>
            <person name="Shao Z."/>
        </authorList>
    </citation>
    <scope>NUCLEOTIDE SEQUENCE</scope>
    <source>
        <strain evidence="6">59MF3M-4</strain>
    </source>
</reference>
<keyword evidence="7" id="KW-1185">Reference proteome</keyword>
<protein>
    <submittedName>
        <fullName evidence="6">Patatin-like phospholipase family protein</fullName>
    </submittedName>
</protein>
<evidence type="ECO:0000256" key="4">
    <source>
        <dbReference type="PROSITE-ProRule" id="PRU01161"/>
    </source>
</evidence>
<comment type="caution">
    <text evidence="4">Lacks conserved residue(s) required for the propagation of feature annotation.</text>
</comment>
<feature type="active site" description="Nucleophile" evidence="4">
    <location>
        <position position="40"/>
    </location>
</feature>
<dbReference type="InterPro" id="IPR050301">
    <property type="entry name" value="NTE"/>
</dbReference>
<dbReference type="Proteomes" id="UP001147830">
    <property type="component" value="Unassembled WGS sequence"/>
</dbReference>
<dbReference type="Pfam" id="PF01734">
    <property type="entry name" value="Patatin"/>
    <property type="match status" value="1"/>
</dbReference>
<dbReference type="GO" id="GO:0016787">
    <property type="term" value="F:hydrolase activity"/>
    <property type="evidence" value="ECO:0007669"/>
    <property type="project" value="UniProtKB-UniRule"/>
</dbReference>
<dbReference type="PROSITE" id="PS51635">
    <property type="entry name" value="PNPLA"/>
    <property type="match status" value="1"/>
</dbReference>
<dbReference type="InterPro" id="IPR002641">
    <property type="entry name" value="PNPLA_dom"/>
</dbReference>
<evidence type="ECO:0000256" key="2">
    <source>
        <dbReference type="ARBA" id="ARBA00022963"/>
    </source>
</evidence>
<dbReference type="AlphaFoldDB" id="A0A9X3AFC7"/>
<keyword evidence="3 4" id="KW-0443">Lipid metabolism</keyword>
<name>A0A9X3AFC7_9GAMM</name>
<evidence type="ECO:0000259" key="5">
    <source>
        <dbReference type="PROSITE" id="PS51635"/>
    </source>
</evidence>
<dbReference type="SUPFAM" id="SSF52151">
    <property type="entry name" value="FabD/lysophospholipase-like"/>
    <property type="match status" value="1"/>
</dbReference>
<dbReference type="EMBL" id="JAOANI010000014">
    <property type="protein sequence ID" value="MCT7358532.1"/>
    <property type="molecule type" value="Genomic_DNA"/>
</dbReference>
<evidence type="ECO:0000313" key="6">
    <source>
        <dbReference type="EMBL" id="MCT7358532.1"/>
    </source>
</evidence>
<feature type="domain" description="PNPLA" evidence="5">
    <location>
        <begin position="7"/>
        <end position="167"/>
    </location>
</feature>
<keyword evidence="1 4" id="KW-0378">Hydrolase</keyword>